<protein>
    <submittedName>
        <fullName evidence="1">Uncharacterized protein</fullName>
    </submittedName>
</protein>
<organism evidence="1 2">
    <name type="scientific">Theropithecus gelada</name>
    <name type="common">Gelada baboon</name>
    <dbReference type="NCBI Taxonomy" id="9565"/>
    <lineage>
        <taxon>Eukaryota</taxon>
        <taxon>Metazoa</taxon>
        <taxon>Chordata</taxon>
        <taxon>Craniata</taxon>
        <taxon>Vertebrata</taxon>
        <taxon>Euteleostomi</taxon>
        <taxon>Mammalia</taxon>
        <taxon>Eutheria</taxon>
        <taxon>Euarchontoglires</taxon>
        <taxon>Primates</taxon>
        <taxon>Haplorrhini</taxon>
        <taxon>Catarrhini</taxon>
        <taxon>Cercopithecidae</taxon>
        <taxon>Cercopithecinae</taxon>
        <taxon>Theropithecus</taxon>
    </lineage>
</organism>
<dbReference type="AlphaFoldDB" id="A0A8D2K8P3"/>
<reference evidence="1" key="2">
    <citation type="submission" date="2025-08" db="UniProtKB">
        <authorList>
            <consortium name="Ensembl"/>
        </authorList>
    </citation>
    <scope>IDENTIFICATION</scope>
</reference>
<accession>A0A8D2K8P3</accession>
<name>A0A8D2K8P3_THEGE</name>
<reference evidence="1" key="1">
    <citation type="submission" date="2018-05" db="EMBL/GenBank/DDBJ databases">
        <title>Whole genome of Theropithecus gelada.</title>
        <authorList>
            <person name="Chiou K.L."/>
            <person name="Snyder-Mackler N."/>
        </authorList>
    </citation>
    <scope>NUCLEOTIDE SEQUENCE [LARGE SCALE GENOMIC DNA]</scope>
</reference>
<sequence>MTQELSFQKFIEQSDLLGELKYDFNEKAEFRHTETQRPFVFNYYENVLEKNSKRYQALGHFQACWQIPVVPPTQEAELGRLSLEYLGPQ</sequence>
<evidence type="ECO:0000313" key="2">
    <source>
        <dbReference type="Proteomes" id="UP000694411"/>
    </source>
</evidence>
<reference evidence="1" key="3">
    <citation type="submission" date="2025-09" db="UniProtKB">
        <authorList>
            <consortium name="Ensembl"/>
        </authorList>
    </citation>
    <scope>IDENTIFICATION</scope>
</reference>
<dbReference type="Ensembl" id="ENSTGET00000037862.1">
    <property type="protein sequence ID" value="ENSTGEP00000031866.1"/>
    <property type="gene ID" value="ENSTGEG00000025492.1"/>
</dbReference>
<dbReference type="Proteomes" id="UP000694411">
    <property type="component" value="Chromosome 2"/>
</dbReference>
<proteinExistence type="predicted"/>
<evidence type="ECO:0000313" key="1">
    <source>
        <dbReference type="Ensembl" id="ENSTGEP00000031866.1"/>
    </source>
</evidence>
<keyword evidence="2" id="KW-1185">Reference proteome</keyword>